<evidence type="ECO:0000259" key="13">
    <source>
        <dbReference type="PROSITE" id="PS51686"/>
    </source>
</evidence>
<keyword evidence="7" id="KW-0808">Transferase</keyword>
<evidence type="ECO:0000256" key="10">
    <source>
        <dbReference type="ARBA" id="ARBA00030399"/>
    </source>
</evidence>
<dbReference type="SUPFAM" id="SSF53335">
    <property type="entry name" value="S-adenosyl-L-methionine-dependent methyltransferases"/>
    <property type="match status" value="1"/>
</dbReference>
<evidence type="ECO:0000256" key="3">
    <source>
        <dbReference type="ARBA" id="ARBA00012140"/>
    </source>
</evidence>
<dbReference type="PANTHER" id="PTHR22807:SF61">
    <property type="entry name" value="NOL1_NOP2_SUN FAMILY PROTEIN _ ANTITERMINATION NUSB DOMAIN-CONTAINING PROTEIN"/>
    <property type="match status" value="1"/>
</dbReference>
<dbReference type="FunFam" id="3.30.70.1170:FF:000002">
    <property type="entry name" value="Ribosomal RNA small subunit methyltransferase B"/>
    <property type="match status" value="1"/>
</dbReference>
<evidence type="ECO:0000256" key="4">
    <source>
        <dbReference type="ARBA" id="ARBA00022490"/>
    </source>
</evidence>
<dbReference type="InterPro" id="IPR049560">
    <property type="entry name" value="MeTrfase_RsmB-F_NOP2_cat"/>
</dbReference>
<comment type="catalytic activity">
    <reaction evidence="12">
        <text>cytidine(967) in 16S rRNA + S-adenosyl-L-methionine = 5-methylcytidine(967) in 16S rRNA + S-adenosyl-L-homocysteine + H(+)</text>
        <dbReference type="Rhea" id="RHEA:42748"/>
        <dbReference type="Rhea" id="RHEA-COMP:10219"/>
        <dbReference type="Rhea" id="RHEA-COMP:10220"/>
        <dbReference type="ChEBI" id="CHEBI:15378"/>
        <dbReference type="ChEBI" id="CHEBI:57856"/>
        <dbReference type="ChEBI" id="CHEBI:59789"/>
        <dbReference type="ChEBI" id="CHEBI:74483"/>
        <dbReference type="ChEBI" id="CHEBI:82748"/>
        <dbReference type="EC" id="2.1.1.176"/>
    </reaction>
</comment>
<dbReference type="InterPro" id="IPR054728">
    <property type="entry name" value="RsmB-like_ferredoxin"/>
</dbReference>
<comment type="function">
    <text evidence="1">Specifically methylates the cytosine at position 967 (m5C967) of 16S rRNA.</text>
</comment>
<evidence type="ECO:0000256" key="12">
    <source>
        <dbReference type="ARBA" id="ARBA00047283"/>
    </source>
</evidence>
<dbReference type="Gene3D" id="3.40.50.150">
    <property type="entry name" value="Vaccinia Virus protein VP39"/>
    <property type="match status" value="1"/>
</dbReference>
<evidence type="ECO:0000256" key="6">
    <source>
        <dbReference type="ARBA" id="ARBA00022603"/>
    </source>
</evidence>
<dbReference type="InterPro" id="IPR023267">
    <property type="entry name" value="RCMT"/>
</dbReference>
<comment type="subcellular location">
    <subcellularLocation>
        <location evidence="2">Cytoplasm</location>
    </subcellularLocation>
</comment>
<evidence type="ECO:0000256" key="5">
    <source>
        <dbReference type="ARBA" id="ARBA00022552"/>
    </source>
</evidence>
<dbReference type="NCBIfam" id="NF008149">
    <property type="entry name" value="PRK10901.1"/>
    <property type="match status" value="1"/>
</dbReference>
<dbReference type="EC" id="2.1.1.176" evidence="3"/>
<protein>
    <recommendedName>
        <fullName evidence="3">16S rRNA (cytosine(967)-C(5))-methyltransferase</fullName>
        <ecNumber evidence="3">2.1.1.176</ecNumber>
    </recommendedName>
    <alternativeName>
        <fullName evidence="10">16S rRNA m5C967 methyltransferase</fullName>
    </alternativeName>
    <alternativeName>
        <fullName evidence="11">rRNA (cytosine-C(5)-)-methyltransferase RsmB</fullName>
    </alternativeName>
</protein>
<dbReference type="SUPFAM" id="SSF48013">
    <property type="entry name" value="NusB-like"/>
    <property type="match status" value="1"/>
</dbReference>
<keyword evidence="4" id="KW-0963">Cytoplasm</keyword>
<evidence type="ECO:0000256" key="9">
    <source>
        <dbReference type="ARBA" id="ARBA00022884"/>
    </source>
</evidence>
<dbReference type="InterPro" id="IPR001678">
    <property type="entry name" value="MeTrfase_RsmB-F_NOP2_dom"/>
</dbReference>
<evidence type="ECO:0000256" key="1">
    <source>
        <dbReference type="ARBA" id="ARBA00002724"/>
    </source>
</evidence>
<dbReference type="Pfam" id="PF01029">
    <property type="entry name" value="NusB"/>
    <property type="match status" value="1"/>
</dbReference>
<dbReference type="PRINTS" id="PR02008">
    <property type="entry name" value="RCMTFAMILY"/>
</dbReference>
<dbReference type="GO" id="GO:0005737">
    <property type="term" value="C:cytoplasm"/>
    <property type="evidence" value="ECO:0007669"/>
    <property type="project" value="UniProtKB-SubCell"/>
</dbReference>
<accession>A0A381XE49</accession>
<dbReference type="CDD" id="cd02440">
    <property type="entry name" value="AdoMet_MTases"/>
    <property type="match status" value="1"/>
</dbReference>
<keyword evidence="5" id="KW-0698">rRNA processing</keyword>
<dbReference type="InterPro" id="IPR006027">
    <property type="entry name" value="NusB_RsmB_TIM44"/>
</dbReference>
<dbReference type="Gene3D" id="1.10.940.10">
    <property type="entry name" value="NusB-like"/>
    <property type="match status" value="1"/>
</dbReference>
<evidence type="ECO:0000256" key="11">
    <source>
        <dbReference type="ARBA" id="ARBA00031088"/>
    </source>
</evidence>
<gene>
    <name evidence="14" type="ORF">METZ01_LOCUS115291</name>
</gene>
<dbReference type="Gene3D" id="3.30.70.1170">
    <property type="entry name" value="Sun protein, domain 3"/>
    <property type="match status" value="1"/>
</dbReference>
<sequence>VLSRGRTLDNAARHRLRTTRPESWPEVREIAWGSIRWAYRYRPILRHRLHKPVRQRESVLENLMLCALYQYDHLDEPEYAITSSTVDAARILGRKHSRQLVNAVLRSHLRDRDPVFETTAEFRYATPEWLLSAVRHAWPDNWQEILDNFNLHPPLSLRVNPLHNSREAYLARLKQAGLSASPSQLSPWAVTLEKPVPVTKLPGFADGDVSVQDAAAQLSPLLLGALENHRVLDACAAPGGKTGQLAELTEQGFFLKALDMPDRIHLIEENLQRLGLTAQISAADATQPGQWWDGEPYDVVLLDAPCSGSGVIRRHPDIRVLRRGSDIPALADKQLLLLRRLWPVLKSGGRLLYVTCSILPAENDDLVDTFLKLEPEAKISRVDFSHGIKTRLGHQFLPGKQGDGLYYAMLHKQ</sequence>
<dbReference type="Pfam" id="PF01189">
    <property type="entry name" value="Methyltr_RsmB-F"/>
    <property type="match status" value="1"/>
</dbReference>
<evidence type="ECO:0000313" key="14">
    <source>
        <dbReference type="EMBL" id="SVA62437.1"/>
    </source>
</evidence>
<dbReference type="PANTHER" id="PTHR22807">
    <property type="entry name" value="NOP2 YEAST -RELATED NOL1/NOP2/FMU SUN DOMAIN-CONTAINING"/>
    <property type="match status" value="1"/>
</dbReference>
<name>A0A381XE49_9ZZZZ</name>
<dbReference type="EMBL" id="UINC01014673">
    <property type="protein sequence ID" value="SVA62437.1"/>
    <property type="molecule type" value="Genomic_DNA"/>
</dbReference>
<reference evidence="14" key="1">
    <citation type="submission" date="2018-05" db="EMBL/GenBank/DDBJ databases">
        <authorList>
            <person name="Lanie J.A."/>
            <person name="Ng W.-L."/>
            <person name="Kazmierczak K.M."/>
            <person name="Andrzejewski T.M."/>
            <person name="Davidsen T.M."/>
            <person name="Wayne K.J."/>
            <person name="Tettelin H."/>
            <person name="Glass J.I."/>
            <person name="Rusch D."/>
            <person name="Podicherti R."/>
            <person name="Tsui H.-C.T."/>
            <person name="Winkler M.E."/>
        </authorList>
    </citation>
    <scope>NUCLEOTIDE SEQUENCE</scope>
</reference>
<keyword evidence="6" id="KW-0489">Methyltransferase</keyword>
<feature type="domain" description="SAM-dependent MTase RsmB/NOP-type" evidence="13">
    <location>
        <begin position="145"/>
        <end position="413"/>
    </location>
</feature>
<dbReference type="NCBIfam" id="TIGR00563">
    <property type="entry name" value="rsmB"/>
    <property type="match status" value="1"/>
</dbReference>
<dbReference type="PROSITE" id="PS51686">
    <property type="entry name" value="SAM_MT_RSMB_NOP"/>
    <property type="match status" value="1"/>
</dbReference>
<dbReference type="GO" id="GO:0008649">
    <property type="term" value="F:rRNA methyltransferase activity"/>
    <property type="evidence" value="ECO:0007669"/>
    <property type="project" value="InterPro"/>
</dbReference>
<evidence type="ECO:0000256" key="8">
    <source>
        <dbReference type="ARBA" id="ARBA00022691"/>
    </source>
</evidence>
<dbReference type="AlphaFoldDB" id="A0A381XE49"/>
<dbReference type="InterPro" id="IPR029063">
    <property type="entry name" value="SAM-dependent_MTases_sf"/>
</dbReference>
<dbReference type="Pfam" id="PF22458">
    <property type="entry name" value="RsmF-B_ferredox"/>
    <property type="match status" value="1"/>
</dbReference>
<dbReference type="GO" id="GO:0003723">
    <property type="term" value="F:RNA binding"/>
    <property type="evidence" value="ECO:0007669"/>
    <property type="project" value="UniProtKB-KW"/>
</dbReference>
<feature type="non-terminal residue" evidence="14">
    <location>
        <position position="1"/>
    </location>
</feature>
<keyword evidence="8" id="KW-0949">S-adenosyl-L-methionine</keyword>
<dbReference type="InterPro" id="IPR035926">
    <property type="entry name" value="NusB-like_sf"/>
</dbReference>
<organism evidence="14">
    <name type="scientific">marine metagenome</name>
    <dbReference type="NCBI Taxonomy" id="408172"/>
    <lineage>
        <taxon>unclassified sequences</taxon>
        <taxon>metagenomes</taxon>
        <taxon>ecological metagenomes</taxon>
    </lineage>
</organism>
<keyword evidence="9" id="KW-0694">RNA-binding</keyword>
<evidence type="ECO:0000256" key="2">
    <source>
        <dbReference type="ARBA" id="ARBA00004496"/>
    </source>
</evidence>
<evidence type="ECO:0000256" key="7">
    <source>
        <dbReference type="ARBA" id="ARBA00022679"/>
    </source>
</evidence>
<proteinExistence type="predicted"/>
<dbReference type="GO" id="GO:0006355">
    <property type="term" value="P:regulation of DNA-templated transcription"/>
    <property type="evidence" value="ECO:0007669"/>
    <property type="project" value="InterPro"/>
</dbReference>
<dbReference type="Gene3D" id="1.10.287.730">
    <property type="entry name" value="Helix hairpin bin"/>
    <property type="match status" value="1"/>
</dbReference>
<dbReference type="InterPro" id="IPR004573">
    <property type="entry name" value="rRNA_ssu_MeTfrase_B"/>
</dbReference>